<dbReference type="InterPro" id="IPR050833">
    <property type="entry name" value="Poly_Biosynth_Transport"/>
</dbReference>
<feature type="transmembrane region" description="Helical" evidence="6">
    <location>
        <begin position="85"/>
        <end position="105"/>
    </location>
</feature>
<comment type="caution">
    <text evidence="7">The sequence shown here is derived from an EMBL/GenBank/DDBJ whole genome shotgun (WGS) entry which is preliminary data.</text>
</comment>
<dbReference type="RefSeq" id="WP_212689445.1">
    <property type="nucleotide sequence ID" value="NZ_JAGSPN010000020.1"/>
</dbReference>
<reference evidence="7" key="1">
    <citation type="submission" date="2021-04" db="EMBL/GenBank/DDBJ databases">
        <title>novel species isolated from subtropical streams in China.</title>
        <authorList>
            <person name="Lu H."/>
        </authorList>
    </citation>
    <scope>NUCLEOTIDE SEQUENCE</scope>
    <source>
        <strain evidence="7">LFS511W</strain>
    </source>
</reference>
<feature type="transmembrane region" description="Helical" evidence="6">
    <location>
        <begin position="250"/>
        <end position="270"/>
    </location>
</feature>
<feature type="transmembrane region" description="Helical" evidence="6">
    <location>
        <begin position="353"/>
        <end position="371"/>
    </location>
</feature>
<evidence type="ECO:0000256" key="3">
    <source>
        <dbReference type="ARBA" id="ARBA00022692"/>
    </source>
</evidence>
<feature type="transmembrane region" description="Helical" evidence="6">
    <location>
        <begin position="164"/>
        <end position="186"/>
    </location>
</feature>
<dbReference type="GO" id="GO:0005886">
    <property type="term" value="C:plasma membrane"/>
    <property type="evidence" value="ECO:0007669"/>
    <property type="project" value="UniProtKB-SubCell"/>
</dbReference>
<dbReference type="PANTHER" id="PTHR30250:SF11">
    <property type="entry name" value="O-ANTIGEN TRANSPORTER-RELATED"/>
    <property type="match status" value="1"/>
</dbReference>
<dbReference type="InterPro" id="IPR002797">
    <property type="entry name" value="Polysacc_synth"/>
</dbReference>
<evidence type="ECO:0000256" key="1">
    <source>
        <dbReference type="ARBA" id="ARBA00004651"/>
    </source>
</evidence>
<feature type="transmembrane region" description="Helical" evidence="6">
    <location>
        <begin position="44"/>
        <end position="64"/>
    </location>
</feature>
<evidence type="ECO:0000313" key="8">
    <source>
        <dbReference type="Proteomes" id="UP000680067"/>
    </source>
</evidence>
<evidence type="ECO:0000313" key="7">
    <source>
        <dbReference type="EMBL" id="MBR7784177.1"/>
    </source>
</evidence>
<dbReference type="PANTHER" id="PTHR30250">
    <property type="entry name" value="PST FAMILY PREDICTED COLANIC ACID TRANSPORTER"/>
    <property type="match status" value="1"/>
</dbReference>
<keyword evidence="4 6" id="KW-1133">Transmembrane helix</keyword>
<feature type="transmembrane region" description="Helical" evidence="6">
    <location>
        <begin position="5"/>
        <end position="24"/>
    </location>
</feature>
<keyword evidence="8" id="KW-1185">Reference proteome</keyword>
<evidence type="ECO:0000256" key="4">
    <source>
        <dbReference type="ARBA" id="ARBA00022989"/>
    </source>
</evidence>
<dbReference type="EMBL" id="JAGSPN010000020">
    <property type="protein sequence ID" value="MBR7784177.1"/>
    <property type="molecule type" value="Genomic_DNA"/>
</dbReference>
<evidence type="ECO:0000256" key="2">
    <source>
        <dbReference type="ARBA" id="ARBA00022475"/>
    </source>
</evidence>
<keyword evidence="5 6" id="KW-0472">Membrane</keyword>
<feature type="transmembrane region" description="Helical" evidence="6">
    <location>
        <begin position="282"/>
        <end position="302"/>
    </location>
</feature>
<organism evidence="7 8">
    <name type="scientific">Undibacterium luofuense</name>
    <dbReference type="NCBI Taxonomy" id="2828733"/>
    <lineage>
        <taxon>Bacteria</taxon>
        <taxon>Pseudomonadati</taxon>
        <taxon>Pseudomonadota</taxon>
        <taxon>Betaproteobacteria</taxon>
        <taxon>Burkholderiales</taxon>
        <taxon>Oxalobacteraceae</taxon>
        <taxon>Undibacterium</taxon>
    </lineage>
</organism>
<gene>
    <name evidence="7" type="ORF">KDM89_18675</name>
</gene>
<dbReference type="Pfam" id="PF01943">
    <property type="entry name" value="Polysacc_synt"/>
    <property type="match status" value="1"/>
</dbReference>
<feature type="transmembrane region" description="Helical" evidence="6">
    <location>
        <begin position="111"/>
        <end position="130"/>
    </location>
</feature>
<feature type="transmembrane region" description="Helical" evidence="6">
    <location>
        <begin position="377"/>
        <end position="399"/>
    </location>
</feature>
<dbReference type="Proteomes" id="UP000680067">
    <property type="component" value="Unassembled WGS sequence"/>
</dbReference>
<feature type="transmembrane region" description="Helical" evidence="6">
    <location>
        <begin position="322"/>
        <end position="341"/>
    </location>
</feature>
<protein>
    <submittedName>
        <fullName evidence="7">Oligosaccharide flippase family protein</fullName>
    </submittedName>
</protein>
<evidence type="ECO:0000256" key="6">
    <source>
        <dbReference type="SAM" id="Phobius"/>
    </source>
</evidence>
<dbReference type="AlphaFoldDB" id="A0A941DR55"/>
<accession>A0A941DR55</accession>
<sequence>MRNIIYLVIVQGAIYLAPLLMLPYLTRLLPVADFAAMFAAQAFVQYFVLVTDYGFTITATRNIVFARDDQQQISRIYSATMSAKMLLAAGSMLVCLLLTLLVPALRLNPVITIACMIGILGNALFPMWLLQGLERMKHLALITAVSRFLPLPVLLLLVTRPDQVVLAALVVNSPAAIGAVFGLLYVRKHRLAVWHRVEWAAIRHQLTEGWAAFIGGMATSFYTTMNVLLLNGFSTPQQVSYFNASDKIRSAAQGFIQPVAAALFPKFSLLAQKPDTAQLRKLMIMGSVVMLLLQLAGGLVMYFGAELIARYYLGPGFVDAAWYLRSLAFLPLVIAVATILSQWRLLACGESKALSKIYILAGPLHLLYAAWMTREWGAPGLVLSLFITEVGITLAMFVLTRYKRIPLY</sequence>
<keyword evidence="3 6" id="KW-0812">Transmembrane</keyword>
<proteinExistence type="predicted"/>
<keyword evidence="2" id="KW-1003">Cell membrane</keyword>
<name>A0A941DR55_9BURK</name>
<comment type="subcellular location">
    <subcellularLocation>
        <location evidence="1">Cell membrane</location>
        <topology evidence="1">Multi-pass membrane protein</topology>
    </subcellularLocation>
</comment>
<feature type="transmembrane region" description="Helical" evidence="6">
    <location>
        <begin position="210"/>
        <end position="230"/>
    </location>
</feature>
<evidence type="ECO:0000256" key="5">
    <source>
        <dbReference type="ARBA" id="ARBA00023136"/>
    </source>
</evidence>
<feature type="transmembrane region" description="Helical" evidence="6">
    <location>
        <begin position="139"/>
        <end position="158"/>
    </location>
</feature>